<keyword evidence="13 19" id="KW-0694">RNA-binding</keyword>
<evidence type="ECO:0000259" key="21">
    <source>
        <dbReference type="PROSITE" id="PS50103"/>
    </source>
</evidence>
<evidence type="ECO:0000256" key="11">
    <source>
        <dbReference type="ARBA" id="ARBA00022843"/>
    </source>
</evidence>
<dbReference type="GO" id="GO:0005737">
    <property type="term" value="C:cytoplasm"/>
    <property type="evidence" value="ECO:0007669"/>
    <property type="project" value="TreeGrafter"/>
</dbReference>
<evidence type="ECO:0000256" key="14">
    <source>
        <dbReference type="ARBA" id="ARBA00022990"/>
    </source>
</evidence>
<evidence type="ECO:0000256" key="2">
    <source>
        <dbReference type="ARBA" id="ARBA00008423"/>
    </source>
</evidence>
<feature type="zinc finger region" description="C3H1-type" evidence="18">
    <location>
        <begin position="550"/>
        <end position="575"/>
    </location>
</feature>
<evidence type="ECO:0000256" key="20">
    <source>
        <dbReference type="SAM" id="MobiDB-lite"/>
    </source>
</evidence>
<feature type="compositionally biased region" description="Basic and acidic residues" evidence="20">
    <location>
        <begin position="1"/>
        <end position="22"/>
    </location>
</feature>
<gene>
    <name evidence="22" type="primary">ZC3H14</name>
</gene>
<dbReference type="Gene3D" id="1.20.1390.10">
    <property type="entry name" value="PWI domain"/>
    <property type="match status" value="1"/>
</dbReference>
<evidence type="ECO:0000256" key="8">
    <source>
        <dbReference type="ARBA" id="ARBA00022771"/>
    </source>
</evidence>
<comment type="similarity">
    <text evidence="2 19">Belongs to the ZC3H14 family.</text>
</comment>
<dbReference type="Pfam" id="PF14608">
    <property type="entry name" value="zf-CCCH_2"/>
    <property type="match status" value="5"/>
</dbReference>
<dbReference type="PANTHER" id="PTHR14738:SF29">
    <property type="entry name" value="ZINC FINGER CCCH DOMAIN-CONTAINING PROTEIN 14"/>
    <property type="match status" value="1"/>
</dbReference>
<feature type="region of interest" description="Disordered" evidence="20">
    <location>
        <begin position="477"/>
        <end position="533"/>
    </location>
</feature>
<keyword evidence="4" id="KW-1017">Isopeptide bond</keyword>
<keyword evidence="8 18" id="KW-0863">Zinc-finger</keyword>
<keyword evidence="14" id="KW-0007">Acetylation</keyword>
<dbReference type="GO" id="GO:0008270">
    <property type="term" value="F:zinc ion binding"/>
    <property type="evidence" value="ECO:0007669"/>
    <property type="project" value="UniProtKB-KW"/>
</dbReference>
<feature type="region of interest" description="Disordered" evidence="20">
    <location>
        <begin position="1"/>
        <end position="76"/>
    </location>
</feature>
<proteinExistence type="inferred from homology"/>
<evidence type="ECO:0000313" key="22">
    <source>
        <dbReference type="Ensembl" id="ENSSSUP00005030953.1"/>
    </source>
</evidence>
<dbReference type="InterPro" id="IPR000571">
    <property type="entry name" value="Znf_CCCH"/>
</dbReference>
<dbReference type="Gene3D" id="4.10.1000.30">
    <property type="match status" value="1"/>
</dbReference>
<evidence type="ECO:0000256" key="15">
    <source>
        <dbReference type="ARBA" id="ARBA00023242"/>
    </source>
</evidence>
<evidence type="ECO:0000256" key="17">
    <source>
        <dbReference type="ARBA" id="ARBA00062976"/>
    </source>
</evidence>
<feature type="region of interest" description="Disordered" evidence="20">
    <location>
        <begin position="188"/>
        <end position="255"/>
    </location>
</feature>
<dbReference type="GO" id="GO:0007283">
    <property type="term" value="P:spermatogenesis"/>
    <property type="evidence" value="ECO:0007669"/>
    <property type="project" value="UniProtKB-KW"/>
</dbReference>
<feature type="compositionally biased region" description="Polar residues" evidence="20">
    <location>
        <begin position="242"/>
        <end position="255"/>
    </location>
</feature>
<reference evidence="22" key="3">
    <citation type="submission" date="2025-09" db="UniProtKB">
        <authorList>
            <consortium name="Ensembl"/>
        </authorList>
    </citation>
    <scope>IDENTIFICATION</scope>
</reference>
<dbReference type="Proteomes" id="UP000472268">
    <property type="component" value="Chromosome 9"/>
</dbReference>
<feature type="domain" description="C3H1-type" evidence="21">
    <location>
        <begin position="550"/>
        <end position="575"/>
    </location>
</feature>
<evidence type="ECO:0000313" key="23">
    <source>
        <dbReference type="Proteomes" id="UP000472268"/>
    </source>
</evidence>
<dbReference type="SMART" id="SM00356">
    <property type="entry name" value="ZnF_C3H1"/>
    <property type="match status" value="3"/>
</dbReference>
<keyword evidence="15 19" id="KW-0539">Nucleus</keyword>
<sequence length="691" mass="77444">MSKWGHGKEHSPGSERGGEKPKASSHLCSPCRQQRSLEHRLRGPRCAQAQAQARSTPLTPTCRAGGGGSRRARDREQRWWLRRRSCGPGAGAGLWISEAPRSAEPAAHRGAMEIGTEISRKIRSAIKGKLQELGAYVDEELPDYIMVMVANKKSQDQMTEDLSLFLGNNTIRFTVWLHGVLDKLRSVTTDPSSLKSSDTNIFDNNVSSNKSSFCRGDERRHEAAVPPLALPSTRPEKRDSRVSASSQEQKTTNVRQTYDDGAATRLMSTVKPLREPAPSEDVIDIKPEPDDLIDEDLNFVQENPLSQKKPTVTLTYGSSRPSIEIYRPPASRNADSGAHLNRLQFQQQQNSIHTAKQPDLQNSRLYETGRLCEPEVLNSLEETYSPFFRNSSEKMSSEEENFRKRKLPVVSSVVKVKKFNHDGEEEEEDDDGGSRTGSISSSVSVPAKPERRPSLPPSKQANKNLILKAISEAQESVTKTTNYSTVSQKQTLPVAPRTRTSQEDLLAEMVQGQTRTPRISPPIKEEETKGDNIEKSQAEMSELSVAQKPEKLLERCKYWPACKNGDECAYHHPVSPCKAFPNCKFAEKCLFVHPNCKYDAKCTKPDCPFTHMSRRIPVLPPKPAVTTPASPSSSQLCRYFPACKKMECPFYHPKHCRFNTQCTRPDCTFYHPAITVPPRHALKWIRPQTSE</sequence>
<keyword evidence="23" id="KW-1185">Reference proteome</keyword>
<comment type="subunit">
    <text evidence="17">Homodimer; facilitating circular RNAs (circRNAs) formation. Associates with the spliceosome. Interacts with HOOK2. Interacts with ZFC3H1 in a RNase-sensitive manner.</text>
</comment>
<dbReference type="FunFam" id="1.20.1390.10:FF:000006">
    <property type="entry name" value="zinc finger CCCH domain-containing protein 14"/>
    <property type="match status" value="1"/>
</dbReference>
<keyword evidence="10 18" id="KW-0862">Zinc</keyword>
<feature type="compositionally biased region" description="Polar residues" evidence="20">
    <location>
        <begin position="477"/>
        <end position="491"/>
    </location>
</feature>
<dbReference type="GO" id="GO:0016607">
    <property type="term" value="C:nuclear speck"/>
    <property type="evidence" value="ECO:0007669"/>
    <property type="project" value="UniProtKB-SubCell"/>
</dbReference>
<feature type="compositionally biased region" description="Basic and acidic residues" evidence="20">
    <location>
        <begin position="523"/>
        <end position="533"/>
    </location>
</feature>
<dbReference type="FunFam" id="4.10.1000.40:FF:000001">
    <property type="entry name" value="zinc finger CCCH domain-containing protein 14 isoform X2"/>
    <property type="match status" value="1"/>
</dbReference>
<keyword evidence="5" id="KW-0597">Phosphoprotein</keyword>
<keyword evidence="9" id="KW-0221">Differentiation</keyword>
<keyword evidence="12" id="KW-0744">Spermatogenesis</keyword>
<name>A0A673UZU8_SURSU</name>
<evidence type="ECO:0000256" key="9">
    <source>
        <dbReference type="ARBA" id="ARBA00022782"/>
    </source>
</evidence>
<dbReference type="FunFam" id="4.10.1000.30:FF:000001">
    <property type="entry name" value="Zinc finger CCCH domain-containing protein 14"/>
    <property type="match status" value="1"/>
</dbReference>
<keyword evidence="6 18" id="KW-0479">Metal-binding</keyword>
<keyword evidence="11" id="KW-0832">Ubl conjugation</keyword>
<dbReference type="PANTHER" id="PTHR14738">
    <property type="entry name" value="ZINC FINGER CCCH DOMAIN-CONTAINING PROTEIN 14"/>
    <property type="match status" value="1"/>
</dbReference>
<feature type="compositionally biased region" description="Polar residues" evidence="20">
    <location>
        <begin position="188"/>
        <end position="212"/>
    </location>
</feature>
<dbReference type="GO" id="GO:0030154">
    <property type="term" value="P:cell differentiation"/>
    <property type="evidence" value="ECO:0007669"/>
    <property type="project" value="UniProtKB-KW"/>
</dbReference>
<dbReference type="Ensembl" id="ENSSSUT00005035319.1">
    <property type="protein sequence ID" value="ENSSSUP00005030953.1"/>
    <property type="gene ID" value="ENSSSUG00005019824.1"/>
</dbReference>
<dbReference type="GO" id="GO:0008143">
    <property type="term" value="F:poly(A) binding"/>
    <property type="evidence" value="ECO:0007669"/>
    <property type="project" value="UniProtKB-UniRule"/>
</dbReference>
<reference evidence="22 23" key="1">
    <citation type="submission" date="2019-05" db="EMBL/GenBank/DDBJ databases">
        <title>A Chromosome-scale Meerkat (S. suricatta) Genome Assembly.</title>
        <authorList>
            <person name="Dudchenko O."/>
            <person name="Lieberman Aiden E."/>
            <person name="Tung J."/>
            <person name="Barreiro L.B."/>
            <person name="Clutton-Brock T.H."/>
        </authorList>
    </citation>
    <scope>NUCLEOTIDE SEQUENCE [LARGE SCALE GENOMIC DNA]</scope>
</reference>
<evidence type="ECO:0000256" key="4">
    <source>
        <dbReference type="ARBA" id="ARBA00022499"/>
    </source>
</evidence>
<comment type="function">
    <text evidence="16">RNA-binding protein involved in the biogenesis of circular RNAs (circRNAs), which are produced by back-splicing circularization of pre-mRNAs. Acts by binding to both exon-intron boundary and 3'-UTR of pre-mRNAs to promote circRNA biogenesis through dimerization and the association with the spliceosome. Required for spermatogenesis via involvement in circRNA biogenesis. Regulates the pre-mRNA processing of ATP5MC1; preventing its degradation. Also binds the poly(A) tail of mRNAs; controlling poly(A) length in neuronal cells.</text>
</comment>
<evidence type="ECO:0000256" key="16">
    <source>
        <dbReference type="ARBA" id="ARBA00059881"/>
    </source>
</evidence>
<evidence type="ECO:0000256" key="1">
    <source>
        <dbReference type="ARBA" id="ARBA00004324"/>
    </source>
</evidence>
<evidence type="ECO:0000256" key="5">
    <source>
        <dbReference type="ARBA" id="ARBA00022553"/>
    </source>
</evidence>
<dbReference type="AlphaFoldDB" id="A0A673UZU8"/>
<evidence type="ECO:0000256" key="18">
    <source>
        <dbReference type="PROSITE-ProRule" id="PRU00723"/>
    </source>
</evidence>
<dbReference type="FunFam" id="4.10.1000.30:FF:000003">
    <property type="entry name" value="zinc finger CCCH domain-containing protein 14 isoform X6"/>
    <property type="match status" value="1"/>
</dbReference>
<reference evidence="22" key="2">
    <citation type="submission" date="2025-08" db="UniProtKB">
        <authorList>
            <consortium name="Ensembl"/>
        </authorList>
    </citation>
    <scope>IDENTIFICATION</scope>
</reference>
<evidence type="ECO:0000256" key="12">
    <source>
        <dbReference type="ARBA" id="ARBA00022871"/>
    </source>
</evidence>
<evidence type="ECO:0000256" key="13">
    <source>
        <dbReference type="ARBA" id="ARBA00022884"/>
    </source>
</evidence>
<accession>A0A673UZU8</accession>
<dbReference type="GO" id="GO:0043488">
    <property type="term" value="P:regulation of mRNA stability"/>
    <property type="evidence" value="ECO:0007669"/>
    <property type="project" value="UniProtKB-UniRule"/>
</dbReference>
<organism evidence="22 23">
    <name type="scientific">Suricata suricatta</name>
    <name type="common">Meerkat</name>
    <dbReference type="NCBI Taxonomy" id="37032"/>
    <lineage>
        <taxon>Eukaryota</taxon>
        <taxon>Metazoa</taxon>
        <taxon>Chordata</taxon>
        <taxon>Craniata</taxon>
        <taxon>Vertebrata</taxon>
        <taxon>Euteleostomi</taxon>
        <taxon>Mammalia</taxon>
        <taxon>Eutheria</taxon>
        <taxon>Laurasiatheria</taxon>
        <taxon>Carnivora</taxon>
        <taxon>Feliformia</taxon>
        <taxon>Herpestidae</taxon>
        <taxon>Suricata</taxon>
    </lineage>
</organism>
<dbReference type="Gene3D" id="4.10.1000.40">
    <property type="match status" value="1"/>
</dbReference>
<evidence type="ECO:0000256" key="10">
    <source>
        <dbReference type="ARBA" id="ARBA00022833"/>
    </source>
</evidence>
<feature type="compositionally biased region" description="Polar residues" evidence="20">
    <location>
        <begin position="49"/>
        <end position="59"/>
    </location>
</feature>
<feature type="region of interest" description="Disordered" evidence="20">
    <location>
        <begin position="418"/>
        <end position="462"/>
    </location>
</feature>
<protein>
    <recommendedName>
        <fullName evidence="3 19">Zinc finger CCCH domain-containing protein 14</fullName>
    </recommendedName>
</protein>
<dbReference type="InterPro" id="IPR040366">
    <property type="entry name" value="Nab2/ZC3H14"/>
</dbReference>
<keyword evidence="7 19" id="KW-0677">Repeat</keyword>
<evidence type="ECO:0000256" key="6">
    <source>
        <dbReference type="ARBA" id="ARBA00022723"/>
    </source>
</evidence>
<evidence type="ECO:0000256" key="3">
    <source>
        <dbReference type="ARBA" id="ARBA00015071"/>
    </source>
</evidence>
<evidence type="ECO:0000256" key="19">
    <source>
        <dbReference type="RuleBase" id="RU369058"/>
    </source>
</evidence>
<dbReference type="FunFam" id="4.10.1000.40:FF:000006">
    <property type="entry name" value="Zinc finger CCCH domain-containing protein 14"/>
    <property type="match status" value="1"/>
</dbReference>
<evidence type="ECO:0000256" key="7">
    <source>
        <dbReference type="ARBA" id="ARBA00022737"/>
    </source>
</evidence>
<comment type="subcellular location">
    <subcellularLocation>
        <location evidence="1 19">Nucleus speckle</location>
    </subcellularLocation>
</comment>
<dbReference type="PROSITE" id="PS50103">
    <property type="entry name" value="ZF_C3H1"/>
    <property type="match status" value="1"/>
</dbReference>